<dbReference type="Pfam" id="PF00208">
    <property type="entry name" value="ELFV_dehydrog"/>
    <property type="match status" value="1"/>
</dbReference>
<dbReference type="InterPro" id="IPR033922">
    <property type="entry name" value="NAD_bind_Glu_DH"/>
</dbReference>
<organism evidence="4">
    <name type="scientific">uncultured organism</name>
    <dbReference type="NCBI Taxonomy" id="155900"/>
    <lineage>
        <taxon>unclassified sequences</taxon>
        <taxon>environmental samples</taxon>
    </lineage>
</organism>
<accession>M1Q2T1</accession>
<gene>
    <name evidence="4" type="ORF">FLSS-13_0002</name>
</gene>
<dbReference type="GO" id="GO:0006538">
    <property type="term" value="P:L-glutamate catabolic process"/>
    <property type="evidence" value="ECO:0007669"/>
    <property type="project" value="TreeGrafter"/>
</dbReference>
<dbReference type="PIRSF" id="PIRSF000185">
    <property type="entry name" value="Glu_DH"/>
    <property type="match status" value="1"/>
</dbReference>
<evidence type="ECO:0000259" key="3">
    <source>
        <dbReference type="SMART" id="SM00839"/>
    </source>
</evidence>
<dbReference type="FunFam" id="3.40.50.10860:FF:000003">
    <property type="entry name" value="Glutamate dehydrogenase"/>
    <property type="match status" value="1"/>
</dbReference>
<protein>
    <submittedName>
        <fullName evidence="4">Glu/Leu/Phe/Val dehydrogenase, C terminal</fullName>
    </submittedName>
</protein>
<dbReference type="Gene3D" id="3.40.50.720">
    <property type="entry name" value="NAD(P)-binding Rossmann-like Domain"/>
    <property type="match status" value="1"/>
</dbReference>
<dbReference type="PANTHER" id="PTHR11606:SF13">
    <property type="entry name" value="GLUTAMATE DEHYDROGENASE 1, MITOCHONDRIAL"/>
    <property type="match status" value="1"/>
</dbReference>
<dbReference type="Gene3D" id="3.40.50.10860">
    <property type="entry name" value="Leucine Dehydrogenase, chain A, domain 1"/>
    <property type="match status" value="1"/>
</dbReference>
<dbReference type="SUPFAM" id="SSF51735">
    <property type="entry name" value="NAD(P)-binding Rossmann-fold domains"/>
    <property type="match status" value="1"/>
</dbReference>
<dbReference type="InterPro" id="IPR006095">
    <property type="entry name" value="Glu/Leu/Phe/Val/Trp_DH"/>
</dbReference>
<dbReference type="CDD" id="cd01076">
    <property type="entry name" value="NAD_bind_1_Glu_DH"/>
    <property type="match status" value="1"/>
</dbReference>
<proteinExistence type="inferred from homology"/>
<dbReference type="SMART" id="SM00839">
    <property type="entry name" value="ELFV_dehydrog"/>
    <property type="match status" value="1"/>
</dbReference>
<dbReference type="AlphaFoldDB" id="M1Q2T1"/>
<reference evidence="4" key="1">
    <citation type="journal article" date="2013" name="Syst. Appl. Microbiol.">
        <title>New insights into the archaeal diversity of a hypersaline microbial mat obtained by a metagenomic approach.</title>
        <authorList>
            <person name="Lopez-Lopez A."/>
            <person name="Richter M."/>
            <person name="Pena A."/>
            <person name="Tamames J."/>
            <person name="Rossello-Mora R."/>
        </authorList>
    </citation>
    <scope>NUCLEOTIDE SEQUENCE</scope>
</reference>
<dbReference type="InterPro" id="IPR006097">
    <property type="entry name" value="Glu/Leu/Phe/Val/Trp_DH_dimer"/>
</dbReference>
<dbReference type="PANTHER" id="PTHR11606">
    <property type="entry name" value="GLUTAMATE DEHYDROGENASE"/>
    <property type="match status" value="1"/>
</dbReference>
<dbReference type="InterPro" id="IPR046346">
    <property type="entry name" value="Aminoacid_DH-like_N_sf"/>
</dbReference>
<dbReference type="GO" id="GO:0004352">
    <property type="term" value="F:glutamate dehydrogenase (NAD+) activity"/>
    <property type="evidence" value="ECO:0007669"/>
    <property type="project" value="TreeGrafter"/>
</dbReference>
<dbReference type="PROSITE" id="PS00074">
    <property type="entry name" value="GLFV_DEHYDROGENASE"/>
    <property type="match status" value="1"/>
</dbReference>
<dbReference type="InterPro" id="IPR033524">
    <property type="entry name" value="Glu/Leu/Phe/Val_DH_AS"/>
</dbReference>
<dbReference type="InterPro" id="IPR036291">
    <property type="entry name" value="NAD(P)-bd_dom_sf"/>
</dbReference>
<dbReference type="EMBL" id="JX684099">
    <property type="protein sequence ID" value="AGF93572.1"/>
    <property type="molecule type" value="Genomic_DNA"/>
</dbReference>
<sequence length="421" mass="46089">MANSTVYENVLKQLDNAANALDLDKQIRELLQEPMRTLSVSIPVKLDDGNIHVFKGFRCQHNNVLGPTKGGIRFHPQVSEDEVKALAAWMTFKCSLVGIPYGGAKGGVIVNPKELSRNELERLSRGFIQSISPIIGPDKDIPAPDVYTDAQVMSWFMDEFSKLKGVNTPGLVTGKPVVLGGSFGRHSATARGVMYTVREAAKAIDLDLKGATVAVQGYGNAGSFSAKFLNELGCKIVAANDSKGGIYCEDGIDPIEAAKHKEETGSVKGFTGCEEISNEELLTMDVDILVPAALENQITKENADEIKARMIAEAANGPTTPEADEILFQKQIMIIPDILANAGGVTVSYFEWVQNLANYYWSKEEVDRKLEDIMVDAFEKVYNTHEEMGVNMRVSAFIVAIKRLTEAMEARGWVYNGDKKC</sequence>
<evidence type="ECO:0000256" key="1">
    <source>
        <dbReference type="ARBA" id="ARBA00006382"/>
    </source>
</evidence>
<feature type="domain" description="Glutamate/phenylalanine/leucine/valine/L-tryptophan dehydrogenase C-terminal" evidence="3">
    <location>
        <begin position="182"/>
        <end position="412"/>
    </location>
</feature>
<name>M1Q2T1_9ZZZZ</name>
<keyword evidence="2" id="KW-0560">Oxidoreductase</keyword>
<dbReference type="PRINTS" id="PR00082">
    <property type="entry name" value="GLFDHDRGNASE"/>
</dbReference>
<dbReference type="SUPFAM" id="SSF53223">
    <property type="entry name" value="Aminoacid dehydrogenase-like, N-terminal domain"/>
    <property type="match status" value="1"/>
</dbReference>
<dbReference type="Pfam" id="PF02812">
    <property type="entry name" value="ELFV_dehydrog_N"/>
    <property type="match status" value="1"/>
</dbReference>
<comment type="similarity">
    <text evidence="1">Belongs to the Glu/Leu/Phe/Val dehydrogenases family.</text>
</comment>
<evidence type="ECO:0000256" key="2">
    <source>
        <dbReference type="ARBA" id="ARBA00023002"/>
    </source>
</evidence>
<dbReference type="InterPro" id="IPR014362">
    <property type="entry name" value="Glu_DH"/>
</dbReference>
<dbReference type="InterPro" id="IPR006096">
    <property type="entry name" value="Glu/Leu/Phe/Val/Trp_DH_C"/>
</dbReference>
<evidence type="ECO:0000313" key="4">
    <source>
        <dbReference type="EMBL" id="AGF93572.1"/>
    </source>
</evidence>